<organism evidence="1 2">
    <name type="scientific">Lactuca saligna</name>
    <name type="common">Willowleaf lettuce</name>
    <dbReference type="NCBI Taxonomy" id="75948"/>
    <lineage>
        <taxon>Eukaryota</taxon>
        <taxon>Viridiplantae</taxon>
        <taxon>Streptophyta</taxon>
        <taxon>Embryophyta</taxon>
        <taxon>Tracheophyta</taxon>
        <taxon>Spermatophyta</taxon>
        <taxon>Magnoliopsida</taxon>
        <taxon>eudicotyledons</taxon>
        <taxon>Gunneridae</taxon>
        <taxon>Pentapetalae</taxon>
        <taxon>asterids</taxon>
        <taxon>campanulids</taxon>
        <taxon>Asterales</taxon>
        <taxon>Asteraceae</taxon>
        <taxon>Cichorioideae</taxon>
        <taxon>Cichorieae</taxon>
        <taxon>Lactucinae</taxon>
        <taxon>Lactuca</taxon>
    </lineage>
</organism>
<protein>
    <submittedName>
        <fullName evidence="1">Uncharacterized protein</fullName>
    </submittedName>
</protein>
<gene>
    <name evidence="1" type="ORF">LSALG_LOCUS25732</name>
</gene>
<dbReference type="Proteomes" id="UP001177003">
    <property type="component" value="Chromosome 5"/>
</dbReference>
<evidence type="ECO:0000313" key="2">
    <source>
        <dbReference type="Proteomes" id="UP001177003"/>
    </source>
</evidence>
<keyword evidence="2" id="KW-1185">Reference proteome</keyword>
<name>A0AA36E8F5_LACSI</name>
<evidence type="ECO:0000313" key="1">
    <source>
        <dbReference type="EMBL" id="CAI9286303.1"/>
    </source>
</evidence>
<dbReference type="Gene3D" id="3.30.360.10">
    <property type="entry name" value="Dihydrodipicolinate Reductase, domain 2"/>
    <property type="match status" value="1"/>
</dbReference>
<proteinExistence type="predicted"/>
<accession>A0AA36E8F5</accession>
<reference evidence="1" key="1">
    <citation type="submission" date="2023-04" db="EMBL/GenBank/DDBJ databases">
        <authorList>
            <person name="Vijverberg K."/>
            <person name="Xiong W."/>
            <person name="Schranz E."/>
        </authorList>
    </citation>
    <scope>NUCLEOTIDE SEQUENCE</scope>
</reference>
<dbReference type="EMBL" id="OX465081">
    <property type="protein sequence ID" value="CAI9286303.1"/>
    <property type="molecule type" value="Genomic_DNA"/>
</dbReference>
<sequence>MPSKKLLSSLMHKPSILTDDVDAASKQDVSGQVLVEKDRNLDLQHALEVDASVKSLKIDVVTICEVVGKVLPELNGKLTGMDFRVHGSMLSTSRPSNLLNTSTGLIWISSSPASPSNEGSVTLKNISLSRASLALLKEGFLLELLFLKTIKDGNQA</sequence>
<dbReference type="AlphaFoldDB" id="A0AA36E8F5"/>